<organism evidence="5 6">
    <name type="scientific">Agromyces binzhouensis</name>
    <dbReference type="NCBI Taxonomy" id="1817495"/>
    <lineage>
        <taxon>Bacteria</taxon>
        <taxon>Bacillati</taxon>
        <taxon>Actinomycetota</taxon>
        <taxon>Actinomycetes</taxon>
        <taxon>Micrococcales</taxon>
        <taxon>Microbacteriaceae</taxon>
        <taxon>Agromyces</taxon>
    </lineage>
</organism>
<dbReference type="PROSITE" id="PS50977">
    <property type="entry name" value="HTH_TETR_2"/>
    <property type="match status" value="1"/>
</dbReference>
<feature type="compositionally biased region" description="Basic and acidic residues" evidence="3">
    <location>
        <begin position="217"/>
        <end position="234"/>
    </location>
</feature>
<accession>A0A4Q2JNK3</accession>
<comment type="caution">
    <text evidence="5">The sequence shown here is derived from an EMBL/GenBank/DDBJ whole genome shotgun (WGS) entry which is preliminary data.</text>
</comment>
<dbReference type="GO" id="GO:0003700">
    <property type="term" value="F:DNA-binding transcription factor activity"/>
    <property type="evidence" value="ECO:0007669"/>
    <property type="project" value="TreeGrafter"/>
</dbReference>
<dbReference type="AlphaFoldDB" id="A0A4Q2JNK3"/>
<sequence>MLNMRSIRPEDATTAARIRDAAIARFGAHGYAGTSLREVAADVGVSAGLVIHHYGSKEGLRRACDDWLVQELMGEKDRLGEASVAATIREWLDDPARFGTSIAYLAVMLADGSPGADRLFDLLLAETGAMLERGVADGSMNASSDPDLRALLITAYGLAPLLLRGQFARVLGAPLDSPAVVRRMTLPTLEFYTEGLYADTRLLDAARDAIAAASDAHAPESRRADPAPRVRSDKGPGNPVQDPDPPVEDSARE</sequence>
<evidence type="ECO:0000313" key="5">
    <source>
        <dbReference type="EMBL" id="RXZ49791.1"/>
    </source>
</evidence>
<dbReference type="PANTHER" id="PTHR30055:SF181">
    <property type="entry name" value="BLR6905 PROTEIN"/>
    <property type="match status" value="1"/>
</dbReference>
<keyword evidence="6" id="KW-1185">Reference proteome</keyword>
<evidence type="ECO:0000256" key="3">
    <source>
        <dbReference type="SAM" id="MobiDB-lite"/>
    </source>
</evidence>
<feature type="DNA-binding region" description="H-T-H motif" evidence="2">
    <location>
        <begin position="35"/>
        <end position="54"/>
    </location>
</feature>
<name>A0A4Q2JNK3_9MICO</name>
<dbReference type="SUPFAM" id="SSF46689">
    <property type="entry name" value="Homeodomain-like"/>
    <property type="match status" value="1"/>
</dbReference>
<dbReference type="GO" id="GO:0000976">
    <property type="term" value="F:transcription cis-regulatory region binding"/>
    <property type="evidence" value="ECO:0007669"/>
    <property type="project" value="TreeGrafter"/>
</dbReference>
<evidence type="ECO:0000256" key="2">
    <source>
        <dbReference type="PROSITE-ProRule" id="PRU00335"/>
    </source>
</evidence>
<dbReference type="EMBL" id="SDPL01000061">
    <property type="protein sequence ID" value="RXZ49791.1"/>
    <property type="molecule type" value="Genomic_DNA"/>
</dbReference>
<dbReference type="InterPro" id="IPR036271">
    <property type="entry name" value="Tet_transcr_reg_TetR-rel_C_sf"/>
</dbReference>
<dbReference type="InterPro" id="IPR009057">
    <property type="entry name" value="Homeodomain-like_sf"/>
</dbReference>
<dbReference type="Pfam" id="PF00440">
    <property type="entry name" value="TetR_N"/>
    <property type="match status" value="1"/>
</dbReference>
<dbReference type="Pfam" id="PF17933">
    <property type="entry name" value="TetR_C_25"/>
    <property type="match status" value="1"/>
</dbReference>
<feature type="domain" description="HTH tetR-type" evidence="4">
    <location>
        <begin position="12"/>
        <end position="72"/>
    </location>
</feature>
<dbReference type="OrthoDB" id="3403733at2"/>
<dbReference type="SUPFAM" id="SSF48498">
    <property type="entry name" value="Tetracyclin repressor-like, C-terminal domain"/>
    <property type="match status" value="1"/>
</dbReference>
<keyword evidence="1 2" id="KW-0238">DNA-binding</keyword>
<dbReference type="Gene3D" id="1.10.357.10">
    <property type="entry name" value="Tetracycline Repressor, domain 2"/>
    <property type="match status" value="1"/>
</dbReference>
<dbReference type="PANTHER" id="PTHR30055">
    <property type="entry name" value="HTH-TYPE TRANSCRIPTIONAL REGULATOR RUTR"/>
    <property type="match status" value="1"/>
</dbReference>
<evidence type="ECO:0000256" key="1">
    <source>
        <dbReference type="ARBA" id="ARBA00023125"/>
    </source>
</evidence>
<evidence type="ECO:0000259" key="4">
    <source>
        <dbReference type="PROSITE" id="PS50977"/>
    </source>
</evidence>
<feature type="region of interest" description="Disordered" evidence="3">
    <location>
        <begin position="213"/>
        <end position="253"/>
    </location>
</feature>
<dbReference type="Proteomes" id="UP000292881">
    <property type="component" value="Unassembled WGS sequence"/>
</dbReference>
<dbReference type="InterPro" id="IPR041484">
    <property type="entry name" value="TetR_C_25"/>
</dbReference>
<reference evidence="5 6" key="1">
    <citation type="submission" date="2019-01" db="EMBL/GenBank/DDBJ databases">
        <authorList>
            <person name="Li J."/>
        </authorList>
    </citation>
    <scope>NUCLEOTIDE SEQUENCE [LARGE SCALE GENOMIC DNA]</scope>
    <source>
        <strain evidence="5 6">CGMCC 4.7180</strain>
    </source>
</reference>
<proteinExistence type="predicted"/>
<evidence type="ECO:0000313" key="6">
    <source>
        <dbReference type="Proteomes" id="UP000292881"/>
    </source>
</evidence>
<protein>
    <submittedName>
        <fullName evidence="5">TetR/AcrR family transcriptional regulator</fullName>
    </submittedName>
</protein>
<dbReference type="InterPro" id="IPR050109">
    <property type="entry name" value="HTH-type_TetR-like_transc_reg"/>
</dbReference>
<dbReference type="InterPro" id="IPR001647">
    <property type="entry name" value="HTH_TetR"/>
</dbReference>
<gene>
    <name evidence="5" type="ORF">ESO86_05330</name>
</gene>